<dbReference type="AlphaFoldDB" id="A0A7W7SIS1"/>
<evidence type="ECO:0000313" key="2">
    <source>
        <dbReference type="Proteomes" id="UP000573327"/>
    </source>
</evidence>
<reference evidence="1 2" key="1">
    <citation type="submission" date="2020-08" db="EMBL/GenBank/DDBJ databases">
        <title>Sequencing the genomes of 1000 actinobacteria strains.</title>
        <authorList>
            <person name="Klenk H.-P."/>
        </authorList>
    </citation>
    <scope>NUCLEOTIDE SEQUENCE [LARGE SCALE GENOMIC DNA]</scope>
    <source>
        <strain evidence="1 2">DSM 44786</strain>
    </source>
</reference>
<evidence type="ECO:0000313" key="1">
    <source>
        <dbReference type="EMBL" id="MBB4951122.1"/>
    </source>
</evidence>
<comment type="caution">
    <text evidence="1">The sequence shown here is derived from an EMBL/GenBank/DDBJ whole genome shotgun (WGS) entry which is preliminary data.</text>
</comment>
<dbReference type="RefSeq" id="WP_184922859.1">
    <property type="nucleotide sequence ID" value="NZ_JACHJR010000001.1"/>
</dbReference>
<proteinExistence type="predicted"/>
<sequence length="133" mass="14495">MDAELMALASSAATTVVGMMATDGWESAKRAVAAVWRRRRPEEVETIEAELVETRTELLTNRQTEGELQIVWRTRLRSLLAADPELAGDLRELLAELGPLAPEAAQGSRVVRGTASDHATIYMAGGDVHVNNR</sequence>
<accession>A0A7W7SIS1</accession>
<dbReference type="Proteomes" id="UP000573327">
    <property type="component" value="Unassembled WGS sequence"/>
</dbReference>
<name>A0A7W7SIS1_9ACTN</name>
<gene>
    <name evidence="1" type="ORF">F4556_006657</name>
</gene>
<dbReference type="EMBL" id="JACHJR010000001">
    <property type="protein sequence ID" value="MBB4951122.1"/>
    <property type="molecule type" value="Genomic_DNA"/>
</dbReference>
<protein>
    <submittedName>
        <fullName evidence="1">Uncharacterized protein</fullName>
    </submittedName>
</protein>
<keyword evidence="2" id="KW-1185">Reference proteome</keyword>
<organism evidence="1 2">
    <name type="scientific">Kitasatospora gansuensis</name>
    <dbReference type="NCBI Taxonomy" id="258050"/>
    <lineage>
        <taxon>Bacteria</taxon>
        <taxon>Bacillati</taxon>
        <taxon>Actinomycetota</taxon>
        <taxon>Actinomycetes</taxon>
        <taxon>Kitasatosporales</taxon>
        <taxon>Streptomycetaceae</taxon>
        <taxon>Kitasatospora</taxon>
    </lineage>
</organism>